<dbReference type="EMBL" id="OCNK01000007">
    <property type="protein sequence ID" value="SOE03497.1"/>
    <property type="molecule type" value="Genomic_DNA"/>
</dbReference>
<evidence type="ECO:0000313" key="3">
    <source>
        <dbReference type="EMBL" id="SOE03497.1"/>
    </source>
</evidence>
<feature type="region of interest" description="Disordered" evidence="1">
    <location>
        <begin position="167"/>
        <end position="186"/>
    </location>
</feature>
<keyword evidence="2" id="KW-0812">Transmembrane</keyword>
<name>A0A286H6V2_9ACTN</name>
<sequence>MSFAQDPDRGRPPKQVNALLGLFDKPPQRDWLVWWTVGLMVIAGLSIAFPAEETARTTSLPRWADALLATVVFGVLFGFFPAYLRLLVRRVRFRRSAATTQEQQVPDGGGGSVSGSRRYSPSKKVSGGRGPAQQSAPGRSAPAAPQEQQVPPPSSARPADLIERGNALSAEPPGVSPHVEEGRPAVGPVTIGALDLTRVRNSGILSQARHDLPYPIARAARIVQQAPTMKETYEAVLRAAEAISTVLGISATLWARRYGVTTTELRKLQRAFQRNVSWGVWTDAARSVQGPMAGHPHALPGMAEALRSGKVGTPLVSDLQDLAKERNRWAHGRGPRNQLEASQRLEEVYPLFERALSNAGFLGGVTWILVNDSKLQRRERDFQIRAAKGMGDHPDFDVMTFTSPTALAEDTFYLLTPDGPMDMTPLVVFRPCPACHQQEVAYAEGLDDRKGVAFKTFDRGHVVYDSSLVEELRHLVEDEGNGRESDTA</sequence>
<gene>
    <name evidence="3" type="ORF">SAMN06272739_4201</name>
</gene>
<keyword evidence="2" id="KW-0472">Membrane</keyword>
<dbReference type="RefSeq" id="WP_143278517.1">
    <property type="nucleotide sequence ID" value="NZ_OCNK01000007.1"/>
</dbReference>
<keyword evidence="2" id="KW-1133">Transmembrane helix</keyword>
<dbReference type="AlphaFoldDB" id="A0A286H6V2"/>
<organism evidence="3 4">
    <name type="scientific">Blastococcus haudaquaticus</name>
    <dbReference type="NCBI Taxonomy" id="1938745"/>
    <lineage>
        <taxon>Bacteria</taxon>
        <taxon>Bacillati</taxon>
        <taxon>Actinomycetota</taxon>
        <taxon>Actinomycetes</taxon>
        <taxon>Geodermatophilales</taxon>
        <taxon>Geodermatophilaceae</taxon>
        <taxon>Blastococcus</taxon>
    </lineage>
</organism>
<feature type="transmembrane region" description="Helical" evidence="2">
    <location>
        <begin position="32"/>
        <end position="51"/>
    </location>
</feature>
<protein>
    <submittedName>
        <fullName evidence="3">Uncharacterized protein</fullName>
    </submittedName>
</protein>
<feature type="region of interest" description="Disordered" evidence="1">
    <location>
        <begin position="97"/>
        <end position="159"/>
    </location>
</feature>
<reference evidence="4" key="1">
    <citation type="submission" date="2017-09" db="EMBL/GenBank/DDBJ databases">
        <authorList>
            <person name="Varghese N."/>
            <person name="Submissions S."/>
        </authorList>
    </citation>
    <scope>NUCLEOTIDE SEQUENCE [LARGE SCALE GENOMIC DNA]</scope>
    <source>
        <strain evidence="4">DSM 44270</strain>
    </source>
</reference>
<accession>A0A286H6V2</accession>
<proteinExistence type="predicted"/>
<evidence type="ECO:0000256" key="2">
    <source>
        <dbReference type="SAM" id="Phobius"/>
    </source>
</evidence>
<dbReference type="OrthoDB" id="4176015at2"/>
<evidence type="ECO:0000313" key="4">
    <source>
        <dbReference type="Proteomes" id="UP000219482"/>
    </source>
</evidence>
<evidence type="ECO:0000256" key="1">
    <source>
        <dbReference type="SAM" id="MobiDB-lite"/>
    </source>
</evidence>
<feature type="transmembrane region" description="Helical" evidence="2">
    <location>
        <begin position="63"/>
        <end position="84"/>
    </location>
</feature>
<feature type="compositionally biased region" description="Low complexity" evidence="1">
    <location>
        <begin position="140"/>
        <end position="149"/>
    </location>
</feature>
<dbReference type="Proteomes" id="UP000219482">
    <property type="component" value="Unassembled WGS sequence"/>
</dbReference>
<keyword evidence="4" id="KW-1185">Reference proteome</keyword>